<comment type="catalytic activity">
    <reaction evidence="1 9">
        <text>(S)-malate + a quinone = a quinol + oxaloacetate</text>
        <dbReference type="Rhea" id="RHEA:46012"/>
        <dbReference type="ChEBI" id="CHEBI:15589"/>
        <dbReference type="ChEBI" id="CHEBI:16452"/>
        <dbReference type="ChEBI" id="CHEBI:24646"/>
        <dbReference type="ChEBI" id="CHEBI:132124"/>
        <dbReference type="EC" id="1.1.5.4"/>
    </reaction>
</comment>
<dbReference type="Pfam" id="PF06039">
    <property type="entry name" value="Mqo"/>
    <property type="match status" value="1"/>
</dbReference>
<evidence type="ECO:0000256" key="5">
    <source>
        <dbReference type="ARBA" id="ARBA00022532"/>
    </source>
</evidence>
<dbReference type="EMBL" id="LN907827">
    <property type="protein sequence ID" value="CUU22393.1"/>
    <property type="molecule type" value="Genomic_DNA"/>
</dbReference>
<evidence type="ECO:0000256" key="2">
    <source>
        <dbReference type="ARBA" id="ARBA00001974"/>
    </source>
</evidence>
<dbReference type="NCBIfam" id="NF003605">
    <property type="entry name" value="PRK05257.1-4"/>
    <property type="match status" value="1"/>
</dbReference>
<proteinExistence type="inferred from homology"/>
<dbReference type="PANTHER" id="PTHR43104">
    <property type="entry name" value="L-2-HYDROXYGLUTARATE DEHYDROGENASE, MITOCHONDRIAL"/>
    <property type="match status" value="1"/>
</dbReference>
<evidence type="ECO:0000256" key="7">
    <source>
        <dbReference type="ARBA" id="ARBA00022827"/>
    </source>
</evidence>
<dbReference type="HAMAP" id="MF_00212">
    <property type="entry name" value="MQO"/>
    <property type="match status" value="1"/>
</dbReference>
<dbReference type="Gene3D" id="3.50.50.60">
    <property type="entry name" value="FAD/NAD(P)-binding domain"/>
    <property type="match status" value="1"/>
</dbReference>
<accession>A0A0U5KWN3</accession>
<dbReference type="PANTHER" id="PTHR43104:SF2">
    <property type="entry name" value="L-2-HYDROXYGLUTARATE DEHYDROGENASE, MITOCHONDRIAL"/>
    <property type="match status" value="1"/>
</dbReference>
<dbReference type="UniPathway" id="UPA00223">
    <property type="reaction ID" value="UER01008"/>
</dbReference>
<reference evidence="11" key="1">
    <citation type="submission" date="2015-11" db="EMBL/GenBank/DDBJ databases">
        <authorList>
            <person name="Blom J."/>
        </authorList>
    </citation>
    <scope>NUCLEOTIDE SEQUENCE [LARGE SCALE GENOMIC DNA]</scope>
</reference>
<dbReference type="Proteomes" id="UP000059419">
    <property type="component" value="Chromosome 1"/>
</dbReference>
<dbReference type="PATRIC" id="fig|1619313.3.peg.160"/>
<evidence type="ECO:0000256" key="6">
    <source>
        <dbReference type="ARBA" id="ARBA00022630"/>
    </source>
</evidence>
<dbReference type="SUPFAM" id="SSF51905">
    <property type="entry name" value="FAD/NAD(P)-binding domain"/>
    <property type="match status" value="1"/>
</dbReference>
<dbReference type="GO" id="GO:0047545">
    <property type="term" value="F:(S)-2-hydroxyglutarate dehydrogenase activity"/>
    <property type="evidence" value="ECO:0007669"/>
    <property type="project" value="TreeGrafter"/>
</dbReference>
<organism evidence="10 11">
    <name type="scientific">Duffyella gerundensis</name>
    <dbReference type="NCBI Taxonomy" id="1619313"/>
    <lineage>
        <taxon>Bacteria</taxon>
        <taxon>Pseudomonadati</taxon>
        <taxon>Pseudomonadota</taxon>
        <taxon>Gammaproteobacteria</taxon>
        <taxon>Enterobacterales</taxon>
        <taxon>Erwiniaceae</taxon>
        <taxon>Duffyella</taxon>
    </lineage>
</organism>
<keyword evidence="7 9" id="KW-0274">FAD</keyword>
<evidence type="ECO:0000313" key="10">
    <source>
        <dbReference type="EMBL" id="CUU22393.1"/>
    </source>
</evidence>
<evidence type="ECO:0000256" key="8">
    <source>
        <dbReference type="ARBA" id="ARBA00023002"/>
    </source>
</evidence>
<comment type="pathway">
    <text evidence="3 9">Carbohydrate metabolism; tricarboxylic acid cycle; oxaloacetate from (S)-malate (quinone route): step 1/1.</text>
</comment>
<keyword evidence="8 9" id="KW-0560">Oxidoreductase</keyword>
<dbReference type="Gene3D" id="3.30.9.10">
    <property type="entry name" value="D-Amino Acid Oxidase, subunit A, domain 2"/>
    <property type="match status" value="1"/>
</dbReference>
<dbReference type="AlphaFoldDB" id="A0A0U5KWN3"/>
<protein>
    <recommendedName>
        <fullName evidence="9">Probable malate:quinone oxidoreductase</fullName>
        <ecNumber evidence="9">1.1.5.4</ecNumber>
    </recommendedName>
    <alternativeName>
        <fullName evidence="9">MQO</fullName>
    </alternativeName>
    <alternativeName>
        <fullName evidence="9">Malate dehydrogenase [quinone]</fullName>
    </alternativeName>
</protein>
<dbReference type="InterPro" id="IPR006231">
    <property type="entry name" value="MQO"/>
</dbReference>
<dbReference type="NCBIfam" id="NF009875">
    <property type="entry name" value="PRK13339.1"/>
    <property type="match status" value="1"/>
</dbReference>
<dbReference type="KEGG" id="ege:EM595_0156"/>
<evidence type="ECO:0000256" key="9">
    <source>
        <dbReference type="HAMAP-Rule" id="MF_00212"/>
    </source>
</evidence>
<dbReference type="GO" id="GO:0008924">
    <property type="term" value="F:L-malate dehydrogenase (quinone) activity"/>
    <property type="evidence" value="ECO:0007669"/>
    <property type="project" value="UniProtKB-UniRule"/>
</dbReference>
<evidence type="ECO:0000313" key="11">
    <source>
        <dbReference type="Proteomes" id="UP000059419"/>
    </source>
</evidence>
<dbReference type="NCBIfam" id="NF003606">
    <property type="entry name" value="PRK05257.2-1"/>
    <property type="match status" value="1"/>
</dbReference>
<sequence length="538" mass="58400">MRKSSSLLALSMNAIGASPEAVADRQKEVDVLLIGGGIMSATLGTYLQALEPDWTVTLVERLDQVAAESSNGWNNAGTGHAALAEMNYTPQNADGSVNIDKAVAINEAFQVSRQFWASLVQKGVLHNPRSFIQTTPHMSFVWGDENVDFLRKRYHALQKNSLFRGMEYSEDPQQIARWVPLVMKGRDAKQKVAATRTLMGTDVNFGEITRQLVAALCKHPQFSLKLRHDVRDITRLADGRWQVTLVDLNNGGAQQVIRAKQIFIGAGGAALPLLQKAGVPEAKGYAGFPVGGSFLVTENQEVVKRHLAKVYGKAAVGAPPMSVPHLDTRMLDGKQVLLFGPFATFSTRFLKSGSLLDMFGAMNGSNLLPMARVGIDNVDLVKYLVGQVLQTDEHRHQALQEYLPEARPEDWYLVKAGQRVQIIKKDEKKGGVLRLGTEVVASADGTISALLGASPGASTSAPIMIELMNKVFKTQMASPEWQAKLKTLIPSYGQKLSGNVAATEHVLATTSRILQLDYTLATLVANDEDSSTGAVVGK</sequence>
<comment type="similarity">
    <text evidence="4 9">Belongs to the MQO family.</text>
</comment>
<dbReference type="STRING" id="1619313.EM595_0156"/>
<keyword evidence="6 9" id="KW-0285">Flavoprotein</keyword>
<keyword evidence="11" id="KW-1185">Reference proteome</keyword>
<dbReference type="NCBIfam" id="NF003611">
    <property type="entry name" value="PRK05257.3-2"/>
    <property type="match status" value="1"/>
</dbReference>
<evidence type="ECO:0000256" key="3">
    <source>
        <dbReference type="ARBA" id="ARBA00005012"/>
    </source>
</evidence>
<dbReference type="RefSeq" id="WP_067426836.1">
    <property type="nucleotide sequence ID" value="NZ_JACSXD010000022.1"/>
</dbReference>
<comment type="cofactor">
    <cofactor evidence="2 9">
        <name>FAD</name>
        <dbReference type="ChEBI" id="CHEBI:57692"/>
    </cofactor>
</comment>
<dbReference type="GO" id="GO:0006099">
    <property type="term" value="P:tricarboxylic acid cycle"/>
    <property type="evidence" value="ECO:0007669"/>
    <property type="project" value="UniProtKB-UniRule"/>
</dbReference>
<gene>
    <name evidence="9 10" type="primary">mqo</name>
    <name evidence="10" type="ORF">EM595_0156</name>
</gene>
<dbReference type="OrthoDB" id="9763983at2"/>
<dbReference type="NCBIfam" id="NF003603">
    <property type="entry name" value="PRK05257.1-1"/>
    <property type="match status" value="1"/>
</dbReference>
<dbReference type="NCBIfam" id="TIGR01320">
    <property type="entry name" value="mal_quin_oxido"/>
    <property type="match status" value="1"/>
</dbReference>
<evidence type="ECO:0000256" key="4">
    <source>
        <dbReference type="ARBA" id="ARBA00006389"/>
    </source>
</evidence>
<evidence type="ECO:0000256" key="1">
    <source>
        <dbReference type="ARBA" id="ARBA00001139"/>
    </source>
</evidence>
<dbReference type="EC" id="1.1.5.4" evidence="9"/>
<dbReference type="InterPro" id="IPR036188">
    <property type="entry name" value="FAD/NAD-bd_sf"/>
</dbReference>
<name>A0A0U5KWN3_9GAMM</name>
<keyword evidence="5 9" id="KW-0816">Tricarboxylic acid cycle</keyword>